<evidence type="ECO:0000313" key="3">
    <source>
        <dbReference type="Proteomes" id="UP000178851"/>
    </source>
</evidence>
<comment type="caution">
    <text evidence="2">The sequence shown here is derived from an EMBL/GenBank/DDBJ whole genome shotgun (WGS) entry which is preliminary data.</text>
</comment>
<dbReference type="AlphaFoldDB" id="A0A1F7YE67"/>
<dbReference type="SUPFAM" id="SSF54523">
    <property type="entry name" value="Pili subunits"/>
    <property type="match status" value="1"/>
</dbReference>
<sequence>MERPMKGFSLIEILVVIGIFALLGVITTQSLFLSLRGARKSDALGRVKQNLDYAVSIMERQLRNASKVSPCPNPVPQTRIDYTDKEGNPAYFSCEGIPAGFVASSSASVKLTSSEILITKCSLTCVAASGNVLPHVLVNLTGKDAVTIGSEGAEATIKTQIFLRTY</sequence>
<protein>
    <recommendedName>
        <fullName evidence="4">Type II secretion system protein GspH</fullName>
    </recommendedName>
</protein>
<keyword evidence="1" id="KW-0472">Membrane</keyword>
<evidence type="ECO:0008006" key="4">
    <source>
        <dbReference type="Google" id="ProtNLM"/>
    </source>
</evidence>
<keyword evidence="1" id="KW-1133">Transmembrane helix</keyword>
<accession>A0A1F7YE67</accession>
<reference evidence="2 3" key="1">
    <citation type="journal article" date="2016" name="Nat. Commun.">
        <title>Thousands of microbial genomes shed light on interconnected biogeochemical processes in an aquifer system.</title>
        <authorList>
            <person name="Anantharaman K."/>
            <person name="Brown C.T."/>
            <person name="Hug L.A."/>
            <person name="Sharon I."/>
            <person name="Castelle C.J."/>
            <person name="Probst A.J."/>
            <person name="Thomas B.C."/>
            <person name="Singh A."/>
            <person name="Wilkins M.J."/>
            <person name="Karaoz U."/>
            <person name="Brodie E.L."/>
            <person name="Williams K.H."/>
            <person name="Hubbard S.S."/>
            <person name="Banfield J.F."/>
        </authorList>
    </citation>
    <scope>NUCLEOTIDE SEQUENCE [LARGE SCALE GENOMIC DNA]</scope>
</reference>
<feature type="transmembrane region" description="Helical" evidence="1">
    <location>
        <begin position="7"/>
        <end position="26"/>
    </location>
</feature>
<keyword evidence="1" id="KW-0812">Transmembrane</keyword>
<dbReference type="InterPro" id="IPR012902">
    <property type="entry name" value="N_methyl_site"/>
</dbReference>
<dbReference type="Proteomes" id="UP000178851">
    <property type="component" value="Unassembled WGS sequence"/>
</dbReference>
<dbReference type="NCBIfam" id="TIGR02532">
    <property type="entry name" value="IV_pilin_GFxxxE"/>
    <property type="match status" value="1"/>
</dbReference>
<name>A0A1F7YE67_9BACT</name>
<gene>
    <name evidence="2" type="ORF">A2627_00160</name>
</gene>
<dbReference type="PROSITE" id="PS00409">
    <property type="entry name" value="PROKAR_NTER_METHYL"/>
    <property type="match status" value="1"/>
</dbReference>
<evidence type="ECO:0000313" key="2">
    <source>
        <dbReference type="EMBL" id="OGM25169.1"/>
    </source>
</evidence>
<dbReference type="InterPro" id="IPR045584">
    <property type="entry name" value="Pilin-like"/>
</dbReference>
<proteinExistence type="predicted"/>
<dbReference type="EMBL" id="MGGI01000022">
    <property type="protein sequence ID" value="OGM25169.1"/>
    <property type="molecule type" value="Genomic_DNA"/>
</dbReference>
<evidence type="ECO:0000256" key="1">
    <source>
        <dbReference type="SAM" id="Phobius"/>
    </source>
</evidence>
<organism evidence="2 3">
    <name type="scientific">Candidatus Woesebacteria bacterium RIFCSPHIGHO2_01_FULL_39_28</name>
    <dbReference type="NCBI Taxonomy" id="1802496"/>
    <lineage>
        <taxon>Bacteria</taxon>
        <taxon>Candidatus Woeseibacteriota</taxon>
    </lineage>
</organism>
<dbReference type="Pfam" id="PF07963">
    <property type="entry name" value="N_methyl"/>
    <property type="match status" value="1"/>
</dbReference>